<name>A0A1Y4R0Q2_9ENTE</name>
<proteinExistence type="predicted"/>
<dbReference type="EMBL" id="NFLC01000006">
    <property type="protein sequence ID" value="OUQ10890.1"/>
    <property type="molecule type" value="Genomic_DNA"/>
</dbReference>
<comment type="caution">
    <text evidence="1">The sequence shown here is derived from an EMBL/GenBank/DDBJ whole genome shotgun (WGS) entry which is preliminary data.</text>
</comment>
<evidence type="ECO:0000313" key="1">
    <source>
        <dbReference type="EMBL" id="OUQ10890.1"/>
    </source>
</evidence>
<dbReference type="NCBIfam" id="TIGR01484">
    <property type="entry name" value="HAD-SF-IIB"/>
    <property type="match status" value="1"/>
</dbReference>
<dbReference type="SUPFAM" id="SSF56784">
    <property type="entry name" value="HAD-like"/>
    <property type="match status" value="1"/>
</dbReference>
<protein>
    <submittedName>
        <fullName evidence="1">Haloacid dehalogenase</fullName>
    </submittedName>
</protein>
<dbReference type="SFLD" id="SFLDG01140">
    <property type="entry name" value="C2.B:_Phosphomannomutase_and_P"/>
    <property type="match status" value="1"/>
</dbReference>
<dbReference type="Pfam" id="PF08282">
    <property type="entry name" value="Hydrolase_3"/>
    <property type="match status" value="1"/>
</dbReference>
<dbReference type="GO" id="GO:0000287">
    <property type="term" value="F:magnesium ion binding"/>
    <property type="evidence" value="ECO:0007669"/>
    <property type="project" value="TreeGrafter"/>
</dbReference>
<dbReference type="InterPro" id="IPR000150">
    <property type="entry name" value="Cof"/>
</dbReference>
<dbReference type="InterPro" id="IPR036412">
    <property type="entry name" value="HAD-like_sf"/>
</dbReference>
<dbReference type="PANTHER" id="PTHR10000">
    <property type="entry name" value="PHOSPHOSERINE PHOSPHATASE"/>
    <property type="match status" value="1"/>
</dbReference>
<dbReference type="SFLD" id="SFLDS00003">
    <property type="entry name" value="Haloacid_Dehalogenase"/>
    <property type="match status" value="1"/>
</dbReference>
<dbReference type="GO" id="GO:0005829">
    <property type="term" value="C:cytosol"/>
    <property type="evidence" value="ECO:0007669"/>
    <property type="project" value="TreeGrafter"/>
</dbReference>
<dbReference type="InterPro" id="IPR023214">
    <property type="entry name" value="HAD_sf"/>
</dbReference>
<dbReference type="NCBIfam" id="TIGR00099">
    <property type="entry name" value="Cof-subfamily"/>
    <property type="match status" value="1"/>
</dbReference>
<dbReference type="CDD" id="cd07516">
    <property type="entry name" value="HAD_Pase"/>
    <property type="match status" value="1"/>
</dbReference>
<evidence type="ECO:0000313" key="2">
    <source>
        <dbReference type="Proteomes" id="UP000196074"/>
    </source>
</evidence>
<dbReference type="Gene3D" id="3.40.50.1000">
    <property type="entry name" value="HAD superfamily/HAD-like"/>
    <property type="match status" value="1"/>
</dbReference>
<dbReference type="Proteomes" id="UP000196074">
    <property type="component" value="Unassembled WGS sequence"/>
</dbReference>
<dbReference type="AlphaFoldDB" id="A0A1Y4R0Q2"/>
<accession>A0A1Y4R0Q2</accession>
<dbReference type="RefSeq" id="WP_087214176.1">
    <property type="nucleotide sequence ID" value="NZ_NFLC01000006.1"/>
</dbReference>
<sequence length="266" mass="30020">MDKKLIAIDLDGTTLNAQSLISPKTQATLIKAQQQGHTVVIATGRPFRMSEQFYRQLKLDSAMVNFNGSLTHKPFKYWEKETEYFINRAIAFDLRDKKESLGIEFVAAEDRHHFFVSQLDGVDPAFFGSTKVTNDNLLENLKENPTSLLIKTRPETLESVAEVLNRYYPDVATKTWGGPHNMLEMTPKGVHKATGLALIADDLGFKQKDIMAFGDEYNDVEMLEFAGRGVVMKNGSEQAKKVANDMTEYTNDEDGLARYLEKNLNL</sequence>
<gene>
    <name evidence="1" type="ORF">B5E88_04125</name>
</gene>
<organism evidence="1 2">
    <name type="scientific">Enterococcus cecorum</name>
    <dbReference type="NCBI Taxonomy" id="44008"/>
    <lineage>
        <taxon>Bacteria</taxon>
        <taxon>Bacillati</taxon>
        <taxon>Bacillota</taxon>
        <taxon>Bacilli</taxon>
        <taxon>Lactobacillales</taxon>
        <taxon>Enterococcaceae</taxon>
        <taxon>Enterococcus</taxon>
    </lineage>
</organism>
<dbReference type="PANTHER" id="PTHR10000:SF23">
    <property type="entry name" value="5-AMINO-6-(5-PHOSPHO-D-RIBITYLAMINO)URACIL PHOSPHATASE YITU"/>
    <property type="match status" value="1"/>
</dbReference>
<dbReference type="GO" id="GO:0016791">
    <property type="term" value="F:phosphatase activity"/>
    <property type="evidence" value="ECO:0007669"/>
    <property type="project" value="TreeGrafter"/>
</dbReference>
<dbReference type="InterPro" id="IPR006379">
    <property type="entry name" value="HAD-SF_hydro_IIB"/>
</dbReference>
<dbReference type="Gene3D" id="3.30.1240.10">
    <property type="match status" value="1"/>
</dbReference>
<reference evidence="2" key="1">
    <citation type="submission" date="2017-04" db="EMBL/GenBank/DDBJ databases">
        <title>Function of individual gut microbiota members based on whole genome sequencing of pure cultures obtained from chicken caecum.</title>
        <authorList>
            <person name="Medvecky M."/>
            <person name="Cejkova D."/>
            <person name="Polansky O."/>
            <person name="Karasova D."/>
            <person name="Kubasova T."/>
            <person name="Cizek A."/>
            <person name="Rychlik I."/>
        </authorList>
    </citation>
    <scope>NUCLEOTIDE SEQUENCE [LARGE SCALE GENOMIC DNA]</scope>
    <source>
        <strain evidence="2">An144</strain>
    </source>
</reference>